<keyword evidence="3" id="KW-0695">RNA-directed DNA polymerase</keyword>
<name>A0AAV3PQM5_LITER</name>
<evidence type="ECO:0000259" key="1">
    <source>
        <dbReference type="Pfam" id="PF00078"/>
    </source>
</evidence>
<evidence type="ECO:0000259" key="2">
    <source>
        <dbReference type="Pfam" id="PF13966"/>
    </source>
</evidence>
<sequence>MRECIVYIPPTVESDHCALEVKVNNDFSSSPKPFKYQHFWKKYESFHNMVKEVWDEEVVGHGLDILHIKMKKLKYEVFNGNLEVDILKKAKIIEKDYAVLVIAERKLFKSKARVTWAKNGDSSTKYFHSYMRMHHVRSRINNSEVVKMRGCQMMLVFREVDKNMLTASITDSEIDKVIVEMMKGKAPGPDDYSAEFYKDNWSIIKSSVYEAVKTCFCTGIMPKYVNSRLKKVLEQVIGVHQTTYVNGRRITDGILVEVYVESAGQNEFPAVFVKWIQICVTNAWFSVTLNGSLNGLFSSSRGLRQGDLCSPYLFIIVMETFNSLLLRNVEKNKFDYHPDCDRLRLTHVYFVDDLFLVSEATENSFRTIKKILNEFGSMTGLFPNLDKSLCFFVGVPDSVKMKLGNILSIPVGTLPIKYLGVPLTTCTIIASDCMVLVDKIERKIDGWKHKSISYAGRVVLINSVLFGTSNYWAQCVFSPQEVCKSIEKIVRTFLWSGAKDGSYKAKVAWNDVCRKKDKGGLGIKRLRDWNSACMGYHIWNICSKTETLWVQWINAYRLKGKSIWSIKGKNTDFWMWRIFLGFKAYVKKTHINVRIGYGSKCNYRMGPLNVVLSCQEISCLQVKDIDSAANGPGNPWKSSSLLRCKDVRQEIKGNVEKVKWHKIEWSCSNTQAHSFIMWMVYMQKLATKDRLMRMGILQSDSCEFYGQSESIEHFFFACEYTRVVWRKLLMYLHFYHMPTRWHSELDLMISKCKGKSLKARLCRASFCCVVYCIWLERNRTIFKNEKRGIEELLFLCVSKVRYNVYSWKNLACTRENWNTCIEWGFPLSILKHG</sequence>
<evidence type="ECO:0000313" key="3">
    <source>
        <dbReference type="EMBL" id="GAA0153481.1"/>
    </source>
</evidence>
<evidence type="ECO:0000313" key="4">
    <source>
        <dbReference type="Proteomes" id="UP001454036"/>
    </source>
</evidence>
<dbReference type="InterPro" id="IPR000477">
    <property type="entry name" value="RT_dom"/>
</dbReference>
<reference evidence="3 4" key="1">
    <citation type="submission" date="2024-01" db="EMBL/GenBank/DDBJ databases">
        <title>The complete chloroplast genome sequence of Lithospermum erythrorhizon: insights into the phylogenetic relationship among Boraginaceae species and the maternal lineages of purple gromwells.</title>
        <authorList>
            <person name="Okada T."/>
            <person name="Watanabe K."/>
        </authorList>
    </citation>
    <scope>NUCLEOTIDE SEQUENCE [LARGE SCALE GENOMIC DNA]</scope>
</reference>
<dbReference type="InterPro" id="IPR026960">
    <property type="entry name" value="RVT-Znf"/>
</dbReference>
<protein>
    <submittedName>
        <fullName evidence="3">Reverse transcriptase</fullName>
    </submittedName>
</protein>
<dbReference type="Proteomes" id="UP001454036">
    <property type="component" value="Unassembled WGS sequence"/>
</dbReference>
<gene>
    <name evidence="3" type="ORF">LIER_11707</name>
</gene>
<feature type="domain" description="Reverse transcriptase zinc-binding" evidence="2">
    <location>
        <begin position="651"/>
        <end position="725"/>
    </location>
</feature>
<comment type="caution">
    <text evidence="3">The sequence shown here is derived from an EMBL/GenBank/DDBJ whole genome shotgun (WGS) entry which is preliminary data.</text>
</comment>
<dbReference type="PANTHER" id="PTHR33116">
    <property type="entry name" value="REVERSE TRANSCRIPTASE ZINC-BINDING DOMAIN-CONTAINING PROTEIN-RELATED-RELATED"/>
    <property type="match status" value="1"/>
</dbReference>
<dbReference type="Pfam" id="PF00078">
    <property type="entry name" value="RVT_1"/>
    <property type="match status" value="1"/>
</dbReference>
<dbReference type="EMBL" id="BAABME010002187">
    <property type="protein sequence ID" value="GAA0153481.1"/>
    <property type="molecule type" value="Genomic_DNA"/>
</dbReference>
<accession>A0AAV3PQM5</accession>
<dbReference type="Pfam" id="PF13966">
    <property type="entry name" value="zf-RVT"/>
    <property type="match status" value="1"/>
</dbReference>
<feature type="domain" description="Reverse transcriptase" evidence="1">
    <location>
        <begin position="275"/>
        <end position="422"/>
    </location>
</feature>
<dbReference type="GO" id="GO:0003964">
    <property type="term" value="F:RNA-directed DNA polymerase activity"/>
    <property type="evidence" value="ECO:0007669"/>
    <property type="project" value="UniProtKB-KW"/>
</dbReference>
<organism evidence="3 4">
    <name type="scientific">Lithospermum erythrorhizon</name>
    <name type="common">Purple gromwell</name>
    <name type="synonym">Lithospermum officinale var. erythrorhizon</name>
    <dbReference type="NCBI Taxonomy" id="34254"/>
    <lineage>
        <taxon>Eukaryota</taxon>
        <taxon>Viridiplantae</taxon>
        <taxon>Streptophyta</taxon>
        <taxon>Embryophyta</taxon>
        <taxon>Tracheophyta</taxon>
        <taxon>Spermatophyta</taxon>
        <taxon>Magnoliopsida</taxon>
        <taxon>eudicotyledons</taxon>
        <taxon>Gunneridae</taxon>
        <taxon>Pentapetalae</taxon>
        <taxon>asterids</taxon>
        <taxon>lamiids</taxon>
        <taxon>Boraginales</taxon>
        <taxon>Boraginaceae</taxon>
        <taxon>Boraginoideae</taxon>
        <taxon>Lithospermeae</taxon>
        <taxon>Lithospermum</taxon>
    </lineage>
</organism>
<keyword evidence="4" id="KW-1185">Reference proteome</keyword>
<keyword evidence="3" id="KW-0808">Transferase</keyword>
<keyword evidence="3" id="KW-0548">Nucleotidyltransferase</keyword>
<proteinExistence type="predicted"/>
<dbReference type="PANTHER" id="PTHR33116:SF78">
    <property type="entry name" value="OS12G0587133 PROTEIN"/>
    <property type="match status" value="1"/>
</dbReference>
<dbReference type="AlphaFoldDB" id="A0AAV3PQM5"/>